<evidence type="ECO:0000256" key="6">
    <source>
        <dbReference type="ARBA" id="ARBA00022722"/>
    </source>
</evidence>
<dbReference type="GO" id="GO:0004527">
    <property type="term" value="F:exonuclease activity"/>
    <property type="evidence" value="ECO:0007669"/>
    <property type="project" value="UniProtKB-KW"/>
</dbReference>
<dbReference type="InterPro" id="IPR012309">
    <property type="entry name" value="DNA_ligase_ATP-dep_C"/>
</dbReference>
<dbReference type="Gene3D" id="2.40.50.140">
    <property type="entry name" value="Nucleic acid-binding proteins"/>
    <property type="match status" value="1"/>
</dbReference>
<evidence type="ECO:0000256" key="7">
    <source>
        <dbReference type="ARBA" id="ARBA00022723"/>
    </source>
</evidence>
<reference evidence="22" key="2">
    <citation type="submission" date="2023-01" db="EMBL/GenBank/DDBJ databases">
        <title>Draft genome sequence of Portibacter lacus strain NBRC 108769.</title>
        <authorList>
            <person name="Sun Q."/>
            <person name="Mori K."/>
        </authorList>
    </citation>
    <scope>NUCLEOTIDE SEQUENCE</scope>
    <source>
        <strain evidence="22">NBRC 108769</strain>
    </source>
</reference>
<dbReference type="SUPFAM" id="SSF56091">
    <property type="entry name" value="DNA ligase/mRNA capping enzyme, catalytic domain"/>
    <property type="match status" value="1"/>
</dbReference>
<evidence type="ECO:0000256" key="15">
    <source>
        <dbReference type="ARBA" id="ARBA00023172"/>
    </source>
</evidence>
<dbReference type="Gene3D" id="3.30.470.30">
    <property type="entry name" value="DNA ligase/mRNA capping enzyme"/>
    <property type="match status" value="1"/>
</dbReference>
<keyword evidence="10" id="KW-0378">Hydrolase</keyword>
<evidence type="ECO:0000256" key="12">
    <source>
        <dbReference type="ARBA" id="ARBA00022840"/>
    </source>
</evidence>
<comment type="catalytic activity">
    <reaction evidence="20">
        <text>ATP + (deoxyribonucleotide)n-3'-hydroxyl + 5'-phospho-(deoxyribonucleotide)m = (deoxyribonucleotide)n+m + AMP + diphosphate.</text>
        <dbReference type="EC" id="6.5.1.1"/>
    </reaction>
</comment>
<dbReference type="CDD" id="cd07906">
    <property type="entry name" value="Adenylation_DNA_ligase_LigD_LigC"/>
    <property type="match status" value="1"/>
</dbReference>
<dbReference type="Gene3D" id="3.90.920.10">
    <property type="entry name" value="DNA primase, PRIM domain"/>
    <property type="match status" value="1"/>
</dbReference>
<dbReference type="AlphaFoldDB" id="A0AA37SNY8"/>
<dbReference type="PROSITE" id="PS00697">
    <property type="entry name" value="DNA_LIGASE_A1"/>
    <property type="match status" value="1"/>
</dbReference>
<dbReference type="CDD" id="cd07971">
    <property type="entry name" value="OBF_DNA_ligase_LigD"/>
    <property type="match status" value="1"/>
</dbReference>
<dbReference type="GO" id="GO:0006281">
    <property type="term" value="P:DNA repair"/>
    <property type="evidence" value="ECO:0007669"/>
    <property type="project" value="UniProtKB-KW"/>
</dbReference>
<dbReference type="InterPro" id="IPR052171">
    <property type="entry name" value="NHEJ_LigD"/>
</dbReference>
<dbReference type="CDD" id="cd04861">
    <property type="entry name" value="LigD_Pol_like"/>
    <property type="match status" value="1"/>
</dbReference>
<evidence type="ECO:0000256" key="4">
    <source>
        <dbReference type="ARBA" id="ARBA00022679"/>
    </source>
</evidence>
<dbReference type="InterPro" id="IPR012340">
    <property type="entry name" value="NA-bd_OB-fold"/>
</dbReference>
<keyword evidence="7" id="KW-0479">Metal-binding</keyword>
<dbReference type="EC" id="6.5.1.1" evidence="2"/>
<reference evidence="22" key="1">
    <citation type="journal article" date="2014" name="Int. J. Syst. Evol. Microbiol.">
        <title>Complete genome sequence of Corynebacterium casei LMG S-19264T (=DSM 44701T), isolated from a smear-ripened cheese.</title>
        <authorList>
            <consortium name="US DOE Joint Genome Institute (JGI-PGF)"/>
            <person name="Walter F."/>
            <person name="Albersmeier A."/>
            <person name="Kalinowski J."/>
            <person name="Ruckert C."/>
        </authorList>
    </citation>
    <scope>NUCLEOTIDE SEQUENCE</scope>
    <source>
        <strain evidence="22">NBRC 108769</strain>
    </source>
</reference>
<dbReference type="InterPro" id="IPR014145">
    <property type="entry name" value="LigD_pol_dom"/>
</dbReference>
<keyword evidence="4" id="KW-0808">Transferase</keyword>
<evidence type="ECO:0000256" key="9">
    <source>
        <dbReference type="ARBA" id="ARBA00022763"/>
    </source>
</evidence>
<protein>
    <recommendedName>
        <fullName evidence="2">DNA ligase (ATP)</fullName>
        <ecNumber evidence="2">6.5.1.1</ecNumber>
    </recommendedName>
    <alternativeName>
        <fullName evidence="19">NHEJ DNA polymerase</fullName>
    </alternativeName>
</protein>
<dbReference type="GO" id="GO:0003887">
    <property type="term" value="F:DNA-directed DNA polymerase activity"/>
    <property type="evidence" value="ECO:0007669"/>
    <property type="project" value="UniProtKB-KW"/>
</dbReference>
<name>A0AA37SNY8_9BACT</name>
<dbReference type="InterPro" id="IPR012310">
    <property type="entry name" value="DNA_ligase_ATP-dep_cent"/>
</dbReference>
<dbReference type="NCBIfam" id="TIGR02778">
    <property type="entry name" value="ligD_pol"/>
    <property type="match status" value="1"/>
</dbReference>
<keyword evidence="15" id="KW-0233">DNA recombination</keyword>
<dbReference type="Pfam" id="PF01068">
    <property type="entry name" value="DNA_ligase_A_M"/>
    <property type="match status" value="1"/>
</dbReference>
<dbReference type="Pfam" id="PF13298">
    <property type="entry name" value="LigD_N"/>
    <property type="match status" value="1"/>
</dbReference>
<dbReference type="PROSITE" id="PS50160">
    <property type="entry name" value="DNA_LIGASE_A3"/>
    <property type="match status" value="1"/>
</dbReference>
<dbReference type="InterPro" id="IPR014146">
    <property type="entry name" value="LigD_ligase_dom"/>
</dbReference>
<dbReference type="Gene3D" id="3.30.1490.70">
    <property type="match status" value="1"/>
</dbReference>
<evidence type="ECO:0000256" key="5">
    <source>
        <dbReference type="ARBA" id="ARBA00022695"/>
    </source>
</evidence>
<accession>A0AA37SNY8</accession>
<sequence>MSEPIFTEIDGRKIKLTNLEKLIFPEAGYIKAEIIQYYQQVAPIMLKYIGNRPLTLIRFPDGIEGKKFYSKDKPDWAPKWIQDIKLEEDDNQYVVAHRIADLVWLGNLAALEIHPMQIRGPEYEFPDHFIFDLDPSPSFSFVDLKSIALKLKIFLESNGYQVFIKTSGSKGLHLYVPIKPLYEHGLFYESIKTLAQKFVSENPKTCTLKMSKEKRLGKVLLDIYRNHRSNSCVAPYSLRAKPNAPISMPFEWSLLDEIKDSQHFKLKDLNINHDAWEGFHEQAVELSDQRNTTVATTTTLSSYEKKRDFVKTDEPLPEVIYGRNDQFVLQLHDASNLHYDLRLEYDGVLWSWAIPKALPVTKLETRMAIRTEDHPIKYLDFEGKIPKNEYGGGEMWIMDRGKYSIIELEEKKIQIKLEGQFFKGEYKLINTGAQQWLVKLLSESLAIPDYKPMLASAALSMDGFGEEYQYEVKWDGIRALIFVDEGQVKIISRSGSNLTSKFPEIVDSLEIDAQSGVLDGEIVILNEKGVSDFPSVISRLHSSVPGNQDAVFYAFDLIYLDGKRLESEPLSKRKDWLEVILKKNEVCRISGFFEDGKALFAAGKDLGIEGVLAKDINGLYHSGDRNSVWQKVKYRSEIVAYIIGYTEGSGDRNPYFGALHLASQEDGEFTYIGKVGSGFNQDSLKEIYSLLEKLPETKQFIEAEISEPSKTKWVEPIIKCEVNFASLTKSGTLREPVFIKIINDKL</sequence>
<evidence type="ECO:0000256" key="13">
    <source>
        <dbReference type="ARBA" id="ARBA00022932"/>
    </source>
</evidence>
<dbReference type="InterPro" id="IPR014144">
    <property type="entry name" value="LigD_PE_domain"/>
</dbReference>
<comment type="caution">
    <text evidence="22">The sequence shown here is derived from an EMBL/GenBank/DDBJ whole genome shotgun (WGS) entry which is preliminary data.</text>
</comment>
<dbReference type="Pfam" id="PF21686">
    <property type="entry name" value="LigD_Prim-Pol"/>
    <property type="match status" value="1"/>
</dbReference>
<dbReference type="GO" id="GO:0003677">
    <property type="term" value="F:DNA binding"/>
    <property type="evidence" value="ECO:0007669"/>
    <property type="project" value="UniProtKB-KW"/>
</dbReference>
<dbReference type="GO" id="GO:0005524">
    <property type="term" value="F:ATP binding"/>
    <property type="evidence" value="ECO:0007669"/>
    <property type="project" value="UniProtKB-KW"/>
</dbReference>
<evidence type="ECO:0000256" key="19">
    <source>
        <dbReference type="ARBA" id="ARBA00029943"/>
    </source>
</evidence>
<evidence type="ECO:0000256" key="14">
    <source>
        <dbReference type="ARBA" id="ARBA00023125"/>
    </source>
</evidence>
<evidence type="ECO:0000313" key="23">
    <source>
        <dbReference type="Proteomes" id="UP001156666"/>
    </source>
</evidence>
<evidence type="ECO:0000256" key="18">
    <source>
        <dbReference type="ARBA" id="ARBA00023268"/>
    </source>
</evidence>
<dbReference type="GO" id="GO:0046872">
    <property type="term" value="F:metal ion binding"/>
    <property type="evidence" value="ECO:0007669"/>
    <property type="project" value="UniProtKB-KW"/>
</dbReference>
<keyword evidence="9" id="KW-0227">DNA damage</keyword>
<dbReference type="SUPFAM" id="SSF50249">
    <property type="entry name" value="Nucleic acid-binding proteins"/>
    <property type="match status" value="1"/>
</dbReference>
<keyword evidence="6" id="KW-0540">Nuclease</keyword>
<dbReference type="EMBL" id="BSOH01000003">
    <property type="protein sequence ID" value="GLR16083.1"/>
    <property type="molecule type" value="Genomic_DNA"/>
</dbReference>
<evidence type="ECO:0000256" key="10">
    <source>
        <dbReference type="ARBA" id="ARBA00022801"/>
    </source>
</evidence>
<evidence type="ECO:0000256" key="3">
    <source>
        <dbReference type="ARBA" id="ARBA00022598"/>
    </source>
</evidence>
<gene>
    <name evidence="22" type="primary">ligD</name>
    <name evidence="22" type="ORF">GCM10007940_06980</name>
</gene>
<dbReference type="NCBIfam" id="TIGR02779">
    <property type="entry name" value="NHEJ_ligase_lig"/>
    <property type="match status" value="1"/>
</dbReference>
<comment type="cofactor">
    <cofactor evidence="1">
        <name>Mn(2+)</name>
        <dbReference type="ChEBI" id="CHEBI:29035"/>
    </cofactor>
</comment>
<keyword evidence="18" id="KW-0511">Multifunctional enzyme</keyword>
<proteinExistence type="predicted"/>
<keyword evidence="23" id="KW-1185">Reference proteome</keyword>
<dbReference type="GO" id="GO:0006310">
    <property type="term" value="P:DNA recombination"/>
    <property type="evidence" value="ECO:0007669"/>
    <property type="project" value="UniProtKB-KW"/>
</dbReference>
<evidence type="ECO:0000256" key="1">
    <source>
        <dbReference type="ARBA" id="ARBA00001936"/>
    </source>
</evidence>
<keyword evidence="5" id="KW-0548">Nucleotidyltransferase</keyword>
<dbReference type="GO" id="GO:0003910">
    <property type="term" value="F:DNA ligase (ATP) activity"/>
    <property type="evidence" value="ECO:0007669"/>
    <property type="project" value="UniProtKB-EC"/>
</dbReference>
<evidence type="ECO:0000259" key="21">
    <source>
        <dbReference type="PROSITE" id="PS50160"/>
    </source>
</evidence>
<evidence type="ECO:0000256" key="8">
    <source>
        <dbReference type="ARBA" id="ARBA00022741"/>
    </source>
</evidence>
<keyword evidence="8" id="KW-0547">Nucleotide-binding</keyword>
<keyword evidence="13" id="KW-0239">DNA-directed DNA polymerase</keyword>
<dbReference type="InterPro" id="IPR016059">
    <property type="entry name" value="DNA_ligase_ATP-dep_CS"/>
</dbReference>
<dbReference type="RefSeq" id="WP_235294726.1">
    <property type="nucleotide sequence ID" value="NZ_BSOH01000003.1"/>
</dbReference>
<keyword evidence="11" id="KW-0269">Exonuclease</keyword>
<feature type="domain" description="ATP-dependent DNA ligase family profile" evidence="21">
    <location>
        <begin position="552"/>
        <end position="633"/>
    </location>
</feature>
<dbReference type="Pfam" id="PF04679">
    <property type="entry name" value="DNA_ligase_A_C"/>
    <property type="match status" value="1"/>
</dbReference>
<dbReference type="PANTHER" id="PTHR42705:SF2">
    <property type="entry name" value="BIFUNCTIONAL NON-HOMOLOGOUS END JOINING PROTEIN LIGD"/>
    <property type="match status" value="1"/>
</dbReference>
<keyword evidence="14" id="KW-0238">DNA-binding</keyword>
<keyword evidence="3" id="KW-0436">Ligase</keyword>
<keyword evidence="12" id="KW-0067">ATP-binding</keyword>
<keyword evidence="17" id="KW-0464">Manganese</keyword>
<evidence type="ECO:0000256" key="11">
    <source>
        <dbReference type="ARBA" id="ARBA00022839"/>
    </source>
</evidence>
<evidence type="ECO:0000256" key="17">
    <source>
        <dbReference type="ARBA" id="ARBA00023211"/>
    </source>
</evidence>
<organism evidence="22 23">
    <name type="scientific">Portibacter lacus</name>
    <dbReference type="NCBI Taxonomy" id="1099794"/>
    <lineage>
        <taxon>Bacteria</taxon>
        <taxon>Pseudomonadati</taxon>
        <taxon>Bacteroidota</taxon>
        <taxon>Saprospiria</taxon>
        <taxon>Saprospirales</taxon>
        <taxon>Haliscomenobacteraceae</taxon>
        <taxon>Portibacter</taxon>
    </lineage>
</organism>
<dbReference type="Proteomes" id="UP001156666">
    <property type="component" value="Unassembled WGS sequence"/>
</dbReference>
<evidence type="ECO:0000256" key="20">
    <source>
        <dbReference type="ARBA" id="ARBA00034003"/>
    </source>
</evidence>
<dbReference type="NCBIfam" id="TIGR02777">
    <property type="entry name" value="LigD_PE_dom"/>
    <property type="match status" value="1"/>
</dbReference>
<evidence type="ECO:0000256" key="2">
    <source>
        <dbReference type="ARBA" id="ARBA00012727"/>
    </source>
</evidence>
<keyword evidence="16" id="KW-0234">DNA repair</keyword>
<evidence type="ECO:0000256" key="16">
    <source>
        <dbReference type="ARBA" id="ARBA00023204"/>
    </source>
</evidence>
<evidence type="ECO:0000313" key="22">
    <source>
        <dbReference type="EMBL" id="GLR16083.1"/>
    </source>
</evidence>
<dbReference type="PANTHER" id="PTHR42705">
    <property type="entry name" value="BIFUNCTIONAL NON-HOMOLOGOUS END JOINING PROTEIN LIGD"/>
    <property type="match status" value="1"/>
</dbReference>